<dbReference type="CDD" id="cd12797">
    <property type="entry name" value="M23_peptidase"/>
    <property type="match status" value="1"/>
</dbReference>
<proteinExistence type="predicted"/>
<dbReference type="AlphaFoldDB" id="A0A1Y5FBN3"/>
<evidence type="ECO:0000259" key="1">
    <source>
        <dbReference type="Pfam" id="PF01551"/>
    </source>
</evidence>
<dbReference type="InterPro" id="IPR016047">
    <property type="entry name" value="M23ase_b-sheet_dom"/>
</dbReference>
<organism evidence="2 3">
    <name type="scientific">Halobacteriovorax marinus</name>
    <dbReference type="NCBI Taxonomy" id="97084"/>
    <lineage>
        <taxon>Bacteria</taxon>
        <taxon>Pseudomonadati</taxon>
        <taxon>Bdellovibrionota</taxon>
        <taxon>Bacteriovoracia</taxon>
        <taxon>Bacteriovoracales</taxon>
        <taxon>Halobacteriovoraceae</taxon>
        <taxon>Halobacteriovorax</taxon>
    </lineage>
</organism>
<dbReference type="InterPro" id="IPR050570">
    <property type="entry name" value="Cell_wall_metabolism_enzyme"/>
</dbReference>
<dbReference type="EMBL" id="MAAO01000007">
    <property type="protein sequence ID" value="OUR95816.1"/>
    <property type="molecule type" value="Genomic_DNA"/>
</dbReference>
<dbReference type="SUPFAM" id="SSF51261">
    <property type="entry name" value="Duplicated hybrid motif"/>
    <property type="match status" value="1"/>
</dbReference>
<dbReference type="InterPro" id="IPR011055">
    <property type="entry name" value="Dup_hybrid_motif"/>
</dbReference>
<dbReference type="Pfam" id="PF01551">
    <property type="entry name" value="Peptidase_M23"/>
    <property type="match status" value="1"/>
</dbReference>
<dbReference type="GO" id="GO:0004222">
    <property type="term" value="F:metalloendopeptidase activity"/>
    <property type="evidence" value="ECO:0007669"/>
    <property type="project" value="TreeGrafter"/>
</dbReference>
<name>A0A1Y5FBN3_9BACT</name>
<evidence type="ECO:0000313" key="2">
    <source>
        <dbReference type="EMBL" id="OUR95816.1"/>
    </source>
</evidence>
<dbReference type="Gene3D" id="2.70.70.10">
    <property type="entry name" value="Glucose Permease (Domain IIA)"/>
    <property type="match status" value="1"/>
</dbReference>
<evidence type="ECO:0000313" key="3">
    <source>
        <dbReference type="Proteomes" id="UP000196531"/>
    </source>
</evidence>
<comment type="caution">
    <text evidence="2">The sequence shown here is derived from an EMBL/GenBank/DDBJ whole genome shotgun (WGS) entry which is preliminary data.</text>
</comment>
<sequence>MSKNTVIKKLLFLTFNLFSFIVLADNLPYVAYPFQTARGILCDQGAQSPVGNSHTHLNTLYALDLATPKGADAAGIYASSDALVIAYGECKDFNTNCGAGFGNHIKLLREDGILIMYAHLKKVAVKTGDKILKGDFIGVEGNTGLTGQDNRHLHFSVHADWRIYGAEYFKMYLGSLPDSIPYRMNICQQSYGTCNGQPLDIRKLKCRRITKKTEWVQSFPICVE</sequence>
<accession>A0A1Y5FBN3</accession>
<dbReference type="PANTHER" id="PTHR21666:SF270">
    <property type="entry name" value="MUREIN HYDROLASE ACTIVATOR ENVC"/>
    <property type="match status" value="1"/>
</dbReference>
<feature type="domain" description="M23ase beta-sheet core" evidence="1">
    <location>
        <begin position="62"/>
        <end position="159"/>
    </location>
</feature>
<reference evidence="3" key="1">
    <citation type="journal article" date="2017" name="Proc. Natl. Acad. Sci. U.S.A.">
        <title>Simulation of Deepwater Horizon oil plume reveals substrate specialization within a complex community of hydrocarbon-degraders.</title>
        <authorList>
            <person name="Hu P."/>
            <person name="Dubinsky E.A."/>
            <person name="Probst A.J."/>
            <person name="Wang J."/>
            <person name="Sieber C.M.K."/>
            <person name="Tom L.M."/>
            <person name="Gardinali P."/>
            <person name="Banfield J.F."/>
            <person name="Atlas R.M."/>
            <person name="Andersen G.L."/>
        </authorList>
    </citation>
    <scope>NUCLEOTIDE SEQUENCE [LARGE SCALE GENOMIC DNA]</scope>
</reference>
<dbReference type="Proteomes" id="UP000196531">
    <property type="component" value="Unassembled WGS sequence"/>
</dbReference>
<gene>
    <name evidence="2" type="ORF">A9Q84_15050</name>
</gene>
<protein>
    <recommendedName>
        <fullName evidence="1">M23ase beta-sheet core domain-containing protein</fullName>
    </recommendedName>
</protein>
<dbReference type="PANTHER" id="PTHR21666">
    <property type="entry name" value="PEPTIDASE-RELATED"/>
    <property type="match status" value="1"/>
</dbReference>